<dbReference type="Proteomes" id="UP000265040">
    <property type="component" value="Chromosome 3"/>
</dbReference>
<dbReference type="PANTHER" id="PTHR46652">
    <property type="entry name" value="LEUCINE-RICH REPEAT AND IQ DOMAIN-CONTAINING PROTEIN 1-RELATED"/>
    <property type="match status" value="1"/>
</dbReference>
<keyword evidence="1" id="KW-0433">Leucine-rich repeat</keyword>
<sequence>KCSKKQLNLSRNMLIEFSNEMRHLDKLETLYMNQNNIRSIPEGIFPHLRSLKLVKLSTNRLAKLPSDINQCTSITYLDLSKNCLQSIQPLIGLPKLEELLVEKNQLTELPSQLFQTDNCKLTVLEKKKNIEEKVKTMLTNRRMVLKQRKRNLEESTDPALFMDQVDELDCLLEYKLKVIRG</sequence>
<proteinExistence type="predicted"/>
<dbReference type="InterPro" id="IPR003591">
    <property type="entry name" value="Leu-rich_rpt_typical-subtyp"/>
</dbReference>
<accession>A0A7N6FLI0</accession>
<dbReference type="PROSITE" id="PS51450">
    <property type="entry name" value="LRR"/>
    <property type="match status" value="2"/>
</dbReference>
<organism evidence="3 4">
    <name type="scientific">Anabas testudineus</name>
    <name type="common">Climbing perch</name>
    <name type="synonym">Anthias testudineus</name>
    <dbReference type="NCBI Taxonomy" id="64144"/>
    <lineage>
        <taxon>Eukaryota</taxon>
        <taxon>Metazoa</taxon>
        <taxon>Chordata</taxon>
        <taxon>Craniata</taxon>
        <taxon>Vertebrata</taxon>
        <taxon>Euteleostomi</taxon>
        <taxon>Actinopterygii</taxon>
        <taxon>Neopterygii</taxon>
        <taxon>Teleostei</taxon>
        <taxon>Neoteleostei</taxon>
        <taxon>Acanthomorphata</taxon>
        <taxon>Anabantaria</taxon>
        <taxon>Anabantiformes</taxon>
        <taxon>Anabantoidei</taxon>
        <taxon>Anabantidae</taxon>
        <taxon>Anabas</taxon>
    </lineage>
</organism>
<dbReference type="SUPFAM" id="SSF52058">
    <property type="entry name" value="L domain-like"/>
    <property type="match status" value="1"/>
</dbReference>
<dbReference type="InParanoid" id="A0A7N6FLI0"/>
<keyword evidence="4" id="KW-1185">Reference proteome</keyword>
<dbReference type="InterPro" id="IPR001611">
    <property type="entry name" value="Leu-rich_rpt"/>
</dbReference>
<protein>
    <submittedName>
        <fullName evidence="3">Uncharacterized protein</fullName>
    </submittedName>
</protein>
<evidence type="ECO:0000313" key="3">
    <source>
        <dbReference type="Ensembl" id="ENSATEP00000070227.1"/>
    </source>
</evidence>
<name>A0A7N6FLI0_ANATE</name>
<dbReference type="InterPro" id="IPR032675">
    <property type="entry name" value="LRR_dom_sf"/>
</dbReference>
<dbReference type="AlphaFoldDB" id="A0A7N6FLI0"/>
<dbReference type="OrthoDB" id="40118at2759"/>
<evidence type="ECO:0000313" key="4">
    <source>
        <dbReference type="Proteomes" id="UP000265040"/>
    </source>
</evidence>
<reference evidence="3" key="2">
    <citation type="submission" date="2025-08" db="UniProtKB">
        <authorList>
            <consortium name="Ensembl"/>
        </authorList>
    </citation>
    <scope>IDENTIFICATION</scope>
</reference>
<evidence type="ECO:0000256" key="1">
    <source>
        <dbReference type="ARBA" id="ARBA00022614"/>
    </source>
</evidence>
<reference evidence="3" key="3">
    <citation type="submission" date="2025-09" db="UniProtKB">
        <authorList>
            <consortium name="Ensembl"/>
        </authorList>
    </citation>
    <scope>IDENTIFICATION</scope>
</reference>
<dbReference type="PANTHER" id="PTHR46652:SF8">
    <property type="entry name" value="LEUCINE RICH REPEAT CONTAINING 23"/>
    <property type="match status" value="1"/>
</dbReference>
<dbReference type="Pfam" id="PF13855">
    <property type="entry name" value="LRR_8"/>
    <property type="match status" value="1"/>
</dbReference>
<keyword evidence="2" id="KW-0677">Repeat</keyword>
<dbReference type="Gene3D" id="3.80.10.10">
    <property type="entry name" value="Ribonuclease Inhibitor"/>
    <property type="match status" value="1"/>
</dbReference>
<dbReference type="InterPro" id="IPR050836">
    <property type="entry name" value="SDS22/Internalin_LRR"/>
</dbReference>
<reference evidence="3" key="1">
    <citation type="submission" date="2021-04" db="EMBL/GenBank/DDBJ databases">
        <authorList>
            <consortium name="Wellcome Sanger Institute Data Sharing"/>
        </authorList>
    </citation>
    <scope>NUCLEOTIDE SEQUENCE [LARGE SCALE GENOMIC DNA]</scope>
</reference>
<evidence type="ECO:0000256" key="2">
    <source>
        <dbReference type="ARBA" id="ARBA00022737"/>
    </source>
</evidence>
<dbReference type="SMART" id="SM00369">
    <property type="entry name" value="LRR_TYP"/>
    <property type="match status" value="3"/>
</dbReference>
<dbReference type="GeneTree" id="ENSGT00960000187709"/>
<dbReference type="Ensembl" id="ENSATET00000057737.1">
    <property type="protein sequence ID" value="ENSATEP00000070227.1"/>
    <property type="gene ID" value="ENSATEG00000028460.1"/>
</dbReference>